<proteinExistence type="predicted"/>
<organism evidence="3 4">
    <name type="scientific">Longicatena caecimuris</name>
    <dbReference type="NCBI Taxonomy" id="1796635"/>
    <lineage>
        <taxon>Bacteria</taxon>
        <taxon>Bacillati</taxon>
        <taxon>Bacillota</taxon>
        <taxon>Erysipelotrichia</taxon>
        <taxon>Erysipelotrichales</taxon>
        <taxon>Erysipelotrichaceae</taxon>
        <taxon>Longicatena</taxon>
    </lineage>
</organism>
<dbReference type="PROSITE" id="PS50937">
    <property type="entry name" value="HTH_MERR_2"/>
    <property type="match status" value="1"/>
</dbReference>
<dbReference type="Proteomes" id="UP000295773">
    <property type="component" value="Unassembled WGS sequence"/>
</dbReference>
<dbReference type="SUPFAM" id="SSF55136">
    <property type="entry name" value="Probable bacterial effector-binding domain"/>
    <property type="match status" value="1"/>
</dbReference>
<dbReference type="GO" id="GO:0003700">
    <property type="term" value="F:DNA-binding transcription factor activity"/>
    <property type="evidence" value="ECO:0007669"/>
    <property type="project" value="InterPro"/>
</dbReference>
<evidence type="ECO:0000256" key="1">
    <source>
        <dbReference type="ARBA" id="ARBA00023125"/>
    </source>
</evidence>
<name>A0A4R3SW09_9FIRM</name>
<keyword evidence="4" id="KW-1185">Reference proteome</keyword>
<accession>A0A4R3SW09</accession>
<dbReference type="InterPro" id="IPR009061">
    <property type="entry name" value="DNA-bd_dom_put_sf"/>
</dbReference>
<comment type="caution">
    <text evidence="3">The sequence shown here is derived from an EMBL/GenBank/DDBJ whole genome shotgun (WGS) entry which is preliminary data.</text>
</comment>
<dbReference type="SMART" id="SM00871">
    <property type="entry name" value="AraC_E_bind"/>
    <property type="match status" value="1"/>
</dbReference>
<dbReference type="Pfam" id="PF13411">
    <property type="entry name" value="MerR_1"/>
    <property type="match status" value="1"/>
</dbReference>
<dbReference type="InterPro" id="IPR029442">
    <property type="entry name" value="GyrI-like"/>
</dbReference>
<keyword evidence="1 3" id="KW-0238">DNA-binding</keyword>
<evidence type="ECO:0000313" key="4">
    <source>
        <dbReference type="Proteomes" id="UP000295773"/>
    </source>
</evidence>
<dbReference type="Gene3D" id="1.10.1660.10">
    <property type="match status" value="1"/>
</dbReference>
<dbReference type="SUPFAM" id="SSF46955">
    <property type="entry name" value="Putative DNA-binding domain"/>
    <property type="match status" value="1"/>
</dbReference>
<dbReference type="SMART" id="SM00422">
    <property type="entry name" value="HTH_MERR"/>
    <property type="match status" value="1"/>
</dbReference>
<dbReference type="InterPro" id="IPR000551">
    <property type="entry name" value="MerR-type_HTH_dom"/>
</dbReference>
<evidence type="ECO:0000259" key="2">
    <source>
        <dbReference type="PROSITE" id="PS50937"/>
    </source>
</evidence>
<dbReference type="InterPro" id="IPR010499">
    <property type="entry name" value="AraC_E-bd"/>
</dbReference>
<dbReference type="InterPro" id="IPR011256">
    <property type="entry name" value="Reg_factor_effector_dom_sf"/>
</dbReference>
<dbReference type="PANTHER" id="PTHR30204:SF97">
    <property type="entry name" value="MERR FAMILY REGULATORY PROTEIN"/>
    <property type="match status" value="1"/>
</dbReference>
<dbReference type="EMBL" id="SMBP01000032">
    <property type="protein sequence ID" value="TCU52832.1"/>
    <property type="molecule type" value="Genomic_DNA"/>
</dbReference>
<dbReference type="PANTHER" id="PTHR30204">
    <property type="entry name" value="REDOX-CYCLING DRUG-SENSING TRANSCRIPTIONAL ACTIVATOR SOXR"/>
    <property type="match status" value="1"/>
</dbReference>
<reference evidence="3 4" key="1">
    <citation type="submission" date="2019-03" db="EMBL/GenBank/DDBJ databases">
        <title>Genomic Encyclopedia of Type Strains, Phase IV (KMG-IV): sequencing the most valuable type-strain genomes for metagenomic binning, comparative biology and taxonomic classification.</title>
        <authorList>
            <person name="Goeker M."/>
        </authorList>
    </citation>
    <scope>NUCLEOTIDE SEQUENCE [LARGE SCALE GENOMIC DNA]</scope>
    <source>
        <strain evidence="3 4">DSM 29481</strain>
    </source>
</reference>
<dbReference type="GO" id="GO:0003677">
    <property type="term" value="F:DNA binding"/>
    <property type="evidence" value="ECO:0007669"/>
    <property type="project" value="UniProtKB-KW"/>
</dbReference>
<protein>
    <submittedName>
        <fullName evidence="3">DNA-binding transcriptional MerR regulator</fullName>
    </submittedName>
</protein>
<dbReference type="Gene3D" id="3.20.80.10">
    <property type="entry name" value="Regulatory factor, effector binding domain"/>
    <property type="match status" value="1"/>
</dbReference>
<sequence length="280" mass="32162">MEQNYHCTEKEVPYYYRIGMFAQMNKITIKALRHYDEIGLLKPAYVDEHNGYRYYSSSQLPILHRILALRQIGFRLDEIQQILSGANETGMLLMKKSKLLQSVSDLTQKIAAIEGYLAKEDTVSAYHPIIKSLPKVKCASMRVQLDSYQDLFTYMPKMGEAMEKAGCICAEPDYCFTCYHDGGYKANKVDAEIFQAVTAMQDDMQDLHFVELSEVEQAVCVLHKGSYETLPYAYQALIAYMEEHGYMAAGEPREVYIDGVWNKDTSAQWLTELQFPIKQE</sequence>
<dbReference type="Pfam" id="PF06445">
    <property type="entry name" value="GyrI-like"/>
    <property type="match status" value="1"/>
</dbReference>
<gene>
    <name evidence="3" type="ORF">EDD61_13228</name>
</gene>
<dbReference type="AlphaFoldDB" id="A0A4R3SW09"/>
<dbReference type="InterPro" id="IPR047057">
    <property type="entry name" value="MerR_fam"/>
</dbReference>
<evidence type="ECO:0000313" key="3">
    <source>
        <dbReference type="EMBL" id="TCU52832.1"/>
    </source>
</evidence>
<feature type="domain" description="HTH merR-type" evidence="2">
    <location>
        <begin position="15"/>
        <end position="85"/>
    </location>
</feature>
<dbReference type="CDD" id="cd01107">
    <property type="entry name" value="HTH_BmrR"/>
    <property type="match status" value="1"/>
</dbReference>
<dbReference type="RefSeq" id="WP_132225775.1">
    <property type="nucleotide sequence ID" value="NZ_JANKBG010000033.1"/>
</dbReference>